<name>A0ABW6DIW0_9BACT</name>
<dbReference type="Gene3D" id="3.40.50.10330">
    <property type="entry name" value="Probable inorganic polyphosphate/atp-NAD kinase, domain 1"/>
    <property type="match status" value="1"/>
</dbReference>
<dbReference type="InterPro" id="IPR017438">
    <property type="entry name" value="ATP-NAD_kinase_N"/>
</dbReference>
<dbReference type="InterPro" id="IPR050187">
    <property type="entry name" value="Lipid_Phosphate_FormReg"/>
</dbReference>
<reference evidence="6 7" key="1">
    <citation type="submission" date="2024-03" db="EMBL/GenBank/DDBJ databases">
        <title>Aquirufa genome sequencing.</title>
        <authorList>
            <person name="Pitt A."/>
            <person name="Hahn M.W."/>
        </authorList>
    </citation>
    <scope>NUCLEOTIDE SEQUENCE [LARGE SCALE GENOMIC DNA]</scope>
    <source>
        <strain evidence="6 7">OSTEICH-129V</strain>
    </source>
</reference>
<evidence type="ECO:0000256" key="1">
    <source>
        <dbReference type="ARBA" id="ARBA00022679"/>
    </source>
</evidence>
<accession>A0ABW6DIW0</accession>
<evidence type="ECO:0000313" key="7">
    <source>
        <dbReference type="Proteomes" id="UP001598138"/>
    </source>
</evidence>
<dbReference type="PANTHER" id="PTHR12358">
    <property type="entry name" value="SPHINGOSINE KINASE"/>
    <property type="match status" value="1"/>
</dbReference>
<dbReference type="GO" id="GO:0016301">
    <property type="term" value="F:kinase activity"/>
    <property type="evidence" value="ECO:0007669"/>
    <property type="project" value="UniProtKB-KW"/>
</dbReference>
<evidence type="ECO:0000256" key="2">
    <source>
        <dbReference type="ARBA" id="ARBA00022741"/>
    </source>
</evidence>
<protein>
    <submittedName>
        <fullName evidence="6">Diacylglycerol kinase family protein</fullName>
    </submittedName>
</protein>
<dbReference type="EMBL" id="JBBKXZ010000001">
    <property type="protein sequence ID" value="MFD3393924.1"/>
    <property type="molecule type" value="Genomic_DNA"/>
</dbReference>
<dbReference type="SUPFAM" id="SSF111331">
    <property type="entry name" value="NAD kinase/diacylglycerol kinase-like"/>
    <property type="match status" value="1"/>
</dbReference>
<dbReference type="PANTHER" id="PTHR12358:SF106">
    <property type="entry name" value="LIPID KINASE YEGS"/>
    <property type="match status" value="1"/>
</dbReference>
<keyword evidence="7" id="KW-1185">Reference proteome</keyword>
<dbReference type="InterPro" id="IPR045540">
    <property type="entry name" value="YegS/DAGK_C"/>
</dbReference>
<dbReference type="Gene3D" id="2.60.200.40">
    <property type="match status" value="1"/>
</dbReference>
<dbReference type="InterPro" id="IPR016064">
    <property type="entry name" value="NAD/diacylglycerol_kinase_sf"/>
</dbReference>
<evidence type="ECO:0000259" key="5">
    <source>
        <dbReference type="PROSITE" id="PS50146"/>
    </source>
</evidence>
<dbReference type="PROSITE" id="PS50146">
    <property type="entry name" value="DAGK"/>
    <property type="match status" value="1"/>
</dbReference>
<comment type="caution">
    <text evidence="6">The sequence shown here is derived from an EMBL/GenBank/DDBJ whole genome shotgun (WGS) entry which is preliminary data.</text>
</comment>
<organism evidence="6 7">
    <name type="scientific">Aquirufa avitistagni</name>
    <dbReference type="NCBI Taxonomy" id="3104728"/>
    <lineage>
        <taxon>Bacteria</taxon>
        <taxon>Pseudomonadati</taxon>
        <taxon>Bacteroidota</taxon>
        <taxon>Cytophagia</taxon>
        <taxon>Cytophagales</taxon>
        <taxon>Flectobacillaceae</taxon>
        <taxon>Aquirufa</taxon>
    </lineage>
</organism>
<dbReference type="Pfam" id="PF19279">
    <property type="entry name" value="YegS_C"/>
    <property type="match status" value="1"/>
</dbReference>
<keyword evidence="4" id="KW-0067">ATP-binding</keyword>
<dbReference type="Proteomes" id="UP001598138">
    <property type="component" value="Unassembled WGS sequence"/>
</dbReference>
<gene>
    <name evidence="6" type="ORF">U0R10_04765</name>
</gene>
<keyword evidence="1" id="KW-0808">Transferase</keyword>
<evidence type="ECO:0000256" key="3">
    <source>
        <dbReference type="ARBA" id="ARBA00022777"/>
    </source>
</evidence>
<sequence length="284" mass="31334">MICFIVNPNSGSKSNRYRAGIVEKLQKIPNSQLYMTEYPGHARELIQKLLAESKVSRIIAVGGDGTVNEIGSSILGTKIAMGIIPVGSGNGLARHLGLPINFNQAMYRAINGTEISIDTLMWNGRPFFCTAGIGFDAEVAHTFANGNGRGLLNYIRATFQTLRSFHTIQLSMGDDQPEELFSLTIANANQYGNNAYISPFSDVQDAQFEVVKIKKGNLWQLSKLGISLFLKNIHKHPLVRVSSTYTIEFKVPTGTAFHLDGESLRTTDEYIKINIHSKNLKIVV</sequence>
<evidence type="ECO:0000313" key="6">
    <source>
        <dbReference type="EMBL" id="MFD3393924.1"/>
    </source>
</evidence>
<evidence type="ECO:0000256" key="4">
    <source>
        <dbReference type="ARBA" id="ARBA00022840"/>
    </source>
</evidence>
<dbReference type="Pfam" id="PF00781">
    <property type="entry name" value="DAGK_cat"/>
    <property type="match status" value="1"/>
</dbReference>
<proteinExistence type="predicted"/>
<dbReference type="InterPro" id="IPR001206">
    <property type="entry name" value="Diacylglycerol_kinase_cat_dom"/>
</dbReference>
<dbReference type="RefSeq" id="WP_377982801.1">
    <property type="nucleotide sequence ID" value="NZ_JBBKXZ010000001.1"/>
</dbReference>
<keyword evidence="3 6" id="KW-0418">Kinase</keyword>
<keyword evidence="2" id="KW-0547">Nucleotide-binding</keyword>
<feature type="domain" description="DAGKc" evidence="5">
    <location>
        <begin position="1"/>
        <end position="126"/>
    </location>
</feature>
<dbReference type="SMART" id="SM00046">
    <property type="entry name" value="DAGKc"/>
    <property type="match status" value="1"/>
</dbReference>